<dbReference type="GO" id="GO:0005737">
    <property type="term" value="C:cytoplasm"/>
    <property type="evidence" value="ECO:0007669"/>
    <property type="project" value="UniProtKB-SubCell"/>
</dbReference>
<dbReference type="HAMAP" id="MF_00969">
    <property type="entry name" value="TRCF"/>
    <property type="match status" value="1"/>
</dbReference>
<comment type="similarity">
    <text evidence="9">In the C-terminal section; belongs to the helicase family. RecG subfamily.</text>
</comment>
<dbReference type="InterPro" id="IPR005118">
    <property type="entry name" value="TRCF_C"/>
</dbReference>
<dbReference type="Pfam" id="PF02559">
    <property type="entry name" value="CarD_TRCF_RID"/>
    <property type="match status" value="1"/>
</dbReference>
<keyword evidence="5" id="KW-0347">Helicase</keyword>
<evidence type="ECO:0000256" key="2">
    <source>
        <dbReference type="ARBA" id="ARBA00022741"/>
    </source>
</evidence>
<dbReference type="SMART" id="SM00487">
    <property type="entry name" value="DEXDc"/>
    <property type="match status" value="1"/>
</dbReference>
<evidence type="ECO:0000256" key="7">
    <source>
        <dbReference type="ARBA" id="ARBA00023125"/>
    </source>
</evidence>
<dbReference type="InterPro" id="IPR014001">
    <property type="entry name" value="Helicase_ATP-bd"/>
</dbReference>
<dbReference type="Pfam" id="PF17757">
    <property type="entry name" value="UvrB_inter"/>
    <property type="match status" value="1"/>
</dbReference>
<dbReference type="GO" id="GO:0003684">
    <property type="term" value="F:damaged DNA binding"/>
    <property type="evidence" value="ECO:0007669"/>
    <property type="project" value="InterPro"/>
</dbReference>
<dbReference type="NCBIfam" id="TIGR00580">
    <property type="entry name" value="mfd"/>
    <property type="match status" value="1"/>
</dbReference>
<evidence type="ECO:0000256" key="8">
    <source>
        <dbReference type="ARBA" id="ARBA00023204"/>
    </source>
</evidence>
<dbReference type="Gene3D" id="3.30.2060.10">
    <property type="entry name" value="Penicillin-binding protein 1b domain"/>
    <property type="match status" value="1"/>
</dbReference>
<name>A0A1M7DUP6_9BACT</name>
<evidence type="ECO:0000313" key="12">
    <source>
        <dbReference type="EMBL" id="SHL83088.1"/>
    </source>
</evidence>
<dbReference type="SUPFAM" id="SSF52540">
    <property type="entry name" value="P-loop containing nucleoside triphosphate hydrolases"/>
    <property type="match status" value="4"/>
</dbReference>
<dbReference type="InterPro" id="IPR003711">
    <property type="entry name" value="CarD-like/TRCF_RID"/>
</dbReference>
<feature type="domain" description="Helicase ATP-binding" evidence="10">
    <location>
        <begin position="603"/>
        <end position="764"/>
    </location>
</feature>
<dbReference type="Gene3D" id="2.40.10.170">
    <property type="match status" value="1"/>
</dbReference>
<keyword evidence="2 9" id="KW-0547">Nucleotide-binding</keyword>
<dbReference type="InterPro" id="IPR041471">
    <property type="entry name" value="UvrB_inter"/>
</dbReference>
<dbReference type="InterPro" id="IPR011545">
    <property type="entry name" value="DEAD/DEAH_box_helicase_dom"/>
</dbReference>
<feature type="domain" description="Helicase C-terminal" evidence="11">
    <location>
        <begin position="785"/>
        <end position="939"/>
    </location>
</feature>
<evidence type="ECO:0000259" key="11">
    <source>
        <dbReference type="PROSITE" id="PS51194"/>
    </source>
</evidence>
<evidence type="ECO:0000256" key="5">
    <source>
        <dbReference type="ARBA" id="ARBA00022806"/>
    </source>
</evidence>
<accession>A0A1M7DUP6</accession>
<dbReference type="SUPFAM" id="SSF143517">
    <property type="entry name" value="TRCF domain-like"/>
    <property type="match status" value="1"/>
</dbReference>
<dbReference type="PROSITE" id="PS51194">
    <property type="entry name" value="HELICASE_CTER"/>
    <property type="match status" value="1"/>
</dbReference>
<dbReference type="Gene3D" id="3.90.1150.50">
    <property type="entry name" value="Transcription-repair-coupling factor, D7 domain"/>
    <property type="match status" value="1"/>
</dbReference>
<dbReference type="STRING" id="1419482.SAMN05444266_105143"/>
<keyword evidence="13" id="KW-1185">Reference proteome</keyword>
<dbReference type="PANTHER" id="PTHR47964:SF1">
    <property type="entry name" value="ATP-DEPENDENT DNA HELICASE HOMOLOG RECG, CHLOROPLASTIC"/>
    <property type="match status" value="1"/>
</dbReference>
<evidence type="ECO:0000313" key="13">
    <source>
        <dbReference type="Proteomes" id="UP000184420"/>
    </source>
</evidence>
<dbReference type="InterPro" id="IPR027417">
    <property type="entry name" value="P-loop_NTPase"/>
</dbReference>
<evidence type="ECO:0000256" key="3">
    <source>
        <dbReference type="ARBA" id="ARBA00022763"/>
    </source>
</evidence>
<keyword evidence="6 9" id="KW-0067">ATP-binding</keyword>
<reference evidence="12 13" key="1">
    <citation type="submission" date="2016-11" db="EMBL/GenBank/DDBJ databases">
        <authorList>
            <person name="Jaros S."/>
            <person name="Januszkiewicz K."/>
            <person name="Wedrychowicz H."/>
        </authorList>
    </citation>
    <scope>NUCLEOTIDE SEQUENCE [LARGE SCALE GENOMIC DNA]</scope>
    <source>
        <strain evidence="12 13">DSM 27406</strain>
    </source>
</reference>
<dbReference type="PROSITE" id="PS51192">
    <property type="entry name" value="HELICASE_ATP_BIND_1"/>
    <property type="match status" value="1"/>
</dbReference>
<dbReference type="InterPro" id="IPR036101">
    <property type="entry name" value="CarD-like/TRCF_RID_sf"/>
</dbReference>
<evidence type="ECO:0000256" key="9">
    <source>
        <dbReference type="HAMAP-Rule" id="MF_00969"/>
    </source>
</evidence>
<dbReference type="SMART" id="SM00982">
    <property type="entry name" value="TRCF"/>
    <property type="match status" value="1"/>
</dbReference>
<evidence type="ECO:0000259" key="10">
    <source>
        <dbReference type="PROSITE" id="PS51192"/>
    </source>
</evidence>
<comment type="similarity">
    <text evidence="9">In the N-terminal section; belongs to the UvrB family.</text>
</comment>
<dbReference type="CDD" id="cd17991">
    <property type="entry name" value="DEXHc_TRCF"/>
    <property type="match status" value="1"/>
</dbReference>
<dbReference type="SMART" id="SM01058">
    <property type="entry name" value="CarD_TRCF"/>
    <property type="match status" value="1"/>
</dbReference>
<keyword evidence="8 9" id="KW-0234">DNA repair</keyword>
<keyword evidence="1 9" id="KW-0963">Cytoplasm</keyword>
<dbReference type="InterPro" id="IPR047112">
    <property type="entry name" value="RecG/Mfd"/>
</dbReference>
<evidence type="ECO:0000256" key="6">
    <source>
        <dbReference type="ARBA" id="ARBA00022840"/>
    </source>
</evidence>
<dbReference type="EMBL" id="FRBL01000005">
    <property type="protein sequence ID" value="SHL83088.1"/>
    <property type="molecule type" value="Genomic_DNA"/>
</dbReference>
<keyword evidence="3 9" id="KW-0227">DNA damage</keyword>
<dbReference type="Pfam" id="PF00270">
    <property type="entry name" value="DEAD"/>
    <property type="match status" value="1"/>
</dbReference>
<dbReference type="GO" id="GO:0006355">
    <property type="term" value="P:regulation of DNA-templated transcription"/>
    <property type="evidence" value="ECO:0007669"/>
    <property type="project" value="UniProtKB-UniRule"/>
</dbReference>
<dbReference type="InterPro" id="IPR037235">
    <property type="entry name" value="TRCF-like_C_D7"/>
</dbReference>
<dbReference type="SMART" id="SM00490">
    <property type="entry name" value="HELICc"/>
    <property type="match status" value="1"/>
</dbReference>
<dbReference type="GO" id="GO:0003678">
    <property type="term" value="F:DNA helicase activity"/>
    <property type="evidence" value="ECO:0007669"/>
    <property type="project" value="TreeGrafter"/>
</dbReference>
<gene>
    <name evidence="9" type="primary">mfd</name>
    <name evidence="12" type="ORF">SAMN05444266_105143</name>
</gene>
<dbReference type="EC" id="3.6.4.-" evidence="9"/>
<proteinExistence type="inferred from homology"/>
<dbReference type="Pfam" id="PF03461">
    <property type="entry name" value="TRCF"/>
    <property type="match status" value="1"/>
</dbReference>
<sequence length="1146" mass="131204">MASFYFNILPVSEIFFLCIFASFMNLQGVLHQFQRDSRLHALVKGMQSPTPQYFQLSSLAGSAINFVAVSAWSQAEANHLFILNDKEEAAYFQNDLEQLSQALDIFYFPDSFKKTGLFADLNSSHSMLRTEALMKFSGPAIHKKILVTYPEALWEKVAAIQAFNTNMVQLKVGDVLKVDELLEKLVTWGFHFTDFVYEPGQYALRGGILDIYSFGNDKPYRIELFGEDIDSIRLFDPESQLSERKLNQVTLIANMDTRGVDHQKTSLLEFLPANTIVWMKDPEYVRGVIEQMEQRLDDFLQTGNKVRVDEDEEMVLKEDDFVKAGVIMEQLTKRTSVIFGNKDWLQENGLEHQTIAFDTQEQPVFNRQFDMLLKDLSTHNKNKYALFIFADNPRQLERLRSIFEDLKADFVFYPIPVPISKGFIDHSLKLVCYTDHQIFQRFHKSKVRQAYNKNKAITMKTLRELQPGDYVTHIDHGVGVYSGLQKIEVGGKMQEAIRIIYKNNDLLYVNINSLHKISKHTGKEGVEPRVNKLGSDAWDKLKEKAKTQVKDIAKDLIQLYAVRKAQQGFSHTPDTYLQTELEASFLYEDTPDQSKATADVKRDMEAPAPMDRLVCGDVGFGKTEVAIRAAFKSIVDGKQAAVLVPTTILAFQHYKTFADRLKDFPCTVDYLNRFKSAKEKKETLKRLEEGKIDIIIGTHALLGKDVKFKDLGVLVVDEEQKFGVSAKEKLKQIKHNVDTLTLTATPIPRTLQFSLMGARDLSIINTPPPNRQPIETEVHVFDHDLIRDAIYYETERGGQVYFVYNRVKGLGEMSALIQGLCPDLSIATAHGQMEGHQLEEVILDFIDRKYDVLVCTNIVESGVDIPNANTIIINNAHHFGLSDLHQLRGRVGRSNKKAFCYLLAPPMSTLPGDSRKRLQTLEQHSELGSGFQIAMRDLDIRGAGNLLGGEQSGFMAEIGFDMYQKILDEAIRELKQNEFRELFKEQLEEKKDFVSDCTIDTDLEILIPDTYIESIQERLNLYQELDNIVEETKLKAFEAELIDRFGPMPEPVKDLLTMIRCRWMAIQLGFEKMMLKEENLRCYFINNPDSPYFESPTFNHLLTYIQTRTNNAKLKQVGKNFMLVASRIKNMNDLYDFLKGMTDSRN</sequence>
<protein>
    <recommendedName>
        <fullName evidence="9">Transcription-repair-coupling factor</fullName>
        <shortName evidence="9">TRCF</shortName>
        <ecNumber evidence="9">3.6.4.-</ecNumber>
    </recommendedName>
</protein>
<dbReference type="PANTHER" id="PTHR47964">
    <property type="entry name" value="ATP-DEPENDENT DNA HELICASE HOMOLOG RECG, CHLOROPLASTIC"/>
    <property type="match status" value="1"/>
</dbReference>
<dbReference type="AlphaFoldDB" id="A0A1M7DUP6"/>
<dbReference type="Gene3D" id="3.40.50.300">
    <property type="entry name" value="P-loop containing nucleotide triphosphate hydrolases"/>
    <property type="match status" value="2"/>
</dbReference>
<evidence type="ECO:0000256" key="4">
    <source>
        <dbReference type="ARBA" id="ARBA00022801"/>
    </source>
</evidence>
<dbReference type="InterPro" id="IPR004576">
    <property type="entry name" value="Mfd"/>
</dbReference>
<dbReference type="InterPro" id="IPR001650">
    <property type="entry name" value="Helicase_C-like"/>
</dbReference>
<dbReference type="Pfam" id="PF00271">
    <property type="entry name" value="Helicase_C"/>
    <property type="match status" value="1"/>
</dbReference>
<keyword evidence="7 9" id="KW-0238">DNA-binding</keyword>
<dbReference type="SUPFAM" id="SSF141259">
    <property type="entry name" value="CarD-like"/>
    <property type="match status" value="1"/>
</dbReference>
<organism evidence="12 13">
    <name type="scientific">Chitinophaga jiangningensis</name>
    <dbReference type="NCBI Taxonomy" id="1419482"/>
    <lineage>
        <taxon>Bacteria</taxon>
        <taxon>Pseudomonadati</taxon>
        <taxon>Bacteroidota</taxon>
        <taxon>Chitinophagia</taxon>
        <taxon>Chitinophagales</taxon>
        <taxon>Chitinophagaceae</taxon>
        <taxon>Chitinophaga</taxon>
    </lineage>
</organism>
<evidence type="ECO:0000256" key="1">
    <source>
        <dbReference type="ARBA" id="ARBA00022490"/>
    </source>
</evidence>
<comment type="function">
    <text evidence="9">Couples transcription and DNA repair by recognizing RNA polymerase (RNAP) stalled at DNA lesions. Mediates ATP-dependent release of RNAP and its truncated transcript from the DNA, and recruitment of nucleotide excision repair machinery to the damaged site.</text>
</comment>
<dbReference type="GO" id="GO:0005524">
    <property type="term" value="F:ATP binding"/>
    <property type="evidence" value="ECO:0007669"/>
    <property type="project" value="UniProtKB-UniRule"/>
</dbReference>
<comment type="subcellular location">
    <subcellularLocation>
        <location evidence="9">Cytoplasm</location>
    </subcellularLocation>
</comment>
<dbReference type="GO" id="GO:0016787">
    <property type="term" value="F:hydrolase activity"/>
    <property type="evidence" value="ECO:0007669"/>
    <property type="project" value="UniProtKB-KW"/>
</dbReference>
<keyword evidence="4 9" id="KW-0378">Hydrolase</keyword>
<dbReference type="Proteomes" id="UP000184420">
    <property type="component" value="Unassembled WGS sequence"/>
</dbReference>
<dbReference type="GO" id="GO:0000716">
    <property type="term" value="P:transcription-coupled nucleotide-excision repair, DNA damage recognition"/>
    <property type="evidence" value="ECO:0007669"/>
    <property type="project" value="UniProtKB-UniRule"/>
</dbReference>